<name>A0A699IIC5_TANCI</name>
<dbReference type="PANTHER" id="PTHR31635:SF196">
    <property type="entry name" value="REVERSE TRANSCRIPTASE DOMAIN-CONTAINING PROTEIN-RELATED"/>
    <property type="match status" value="1"/>
</dbReference>
<reference evidence="3" key="1">
    <citation type="journal article" date="2019" name="Sci. Rep.">
        <title>Draft genome of Tanacetum cinerariifolium, the natural source of mosquito coil.</title>
        <authorList>
            <person name="Yamashiro T."/>
            <person name="Shiraishi A."/>
            <person name="Satake H."/>
            <person name="Nakayama K."/>
        </authorList>
    </citation>
    <scope>NUCLEOTIDE SEQUENCE</scope>
</reference>
<dbReference type="Pfam" id="PF00078">
    <property type="entry name" value="RVT_1"/>
    <property type="match status" value="1"/>
</dbReference>
<evidence type="ECO:0000313" key="3">
    <source>
        <dbReference type="EMBL" id="GEZ64709.1"/>
    </source>
</evidence>
<gene>
    <name evidence="3" type="ORF">Tci_536682</name>
</gene>
<accession>A0A699IIC5</accession>
<dbReference type="InterPro" id="IPR026960">
    <property type="entry name" value="RVT-Znf"/>
</dbReference>
<keyword evidence="3" id="KW-0808">Transferase</keyword>
<dbReference type="InterPro" id="IPR000477">
    <property type="entry name" value="RT_dom"/>
</dbReference>
<dbReference type="PANTHER" id="PTHR31635">
    <property type="entry name" value="REVERSE TRANSCRIPTASE DOMAIN-CONTAINING PROTEIN-RELATED"/>
    <property type="match status" value="1"/>
</dbReference>
<feature type="compositionally biased region" description="Basic and acidic residues" evidence="1">
    <location>
        <begin position="11"/>
        <end position="22"/>
    </location>
</feature>
<dbReference type="EMBL" id="BKCJ010304965">
    <property type="protein sequence ID" value="GEZ64709.1"/>
    <property type="molecule type" value="Genomic_DNA"/>
</dbReference>
<dbReference type="CDD" id="cd01650">
    <property type="entry name" value="RT_nLTR_like"/>
    <property type="match status" value="1"/>
</dbReference>
<feature type="domain" description="Reverse transcriptase" evidence="2">
    <location>
        <begin position="388"/>
        <end position="650"/>
    </location>
</feature>
<keyword evidence="3" id="KW-0675">Receptor</keyword>
<dbReference type="PROSITE" id="PS50878">
    <property type="entry name" value="RT_POL"/>
    <property type="match status" value="1"/>
</dbReference>
<feature type="region of interest" description="Disordered" evidence="1">
    <location>
        <begin position="1"/>
        <end position="40"/>
    </location>
</feature>
<dbReference type="SUPFAM" id="SSF56672">
    <property type="entry name" value="DNA/RNA polymerases"/>
    <property type="match status" value="1"/>
</dbReference>
<dbReference type="InterPro" id="IPR043502">
    <property type="entry name" value="DNA/RNA_pol_sf"/>
</dbReference>
<sequence>MIIQDKTSSLKNKERDKNKDTIRNNGKSKEKSKKRICKEANEDFNVSPHAYDNLTESEDDEEDVEYQNNLNLIERRLLLFSKMKIVSWNVQGMSKTNKGSLTPHHVESGIFHNKITLGDKRWVAVKGTVISENKDVIIVNVYAPHDENEKLIIWETSTLSPYQQWWEEYEIFGWAAFVVKEKLKSLKIDLKKWNHDIFNAENNEMRFLNDHIKVQLQKIELNPMDSEAEHLLMQLTHSRKEAKRREQLKWRLASRINWLRNGDKNTRFFHLAYKIKHHNNFIYGMQIDQVWSEDPSEIKEHGLAYFKSLFARKQSPSQPKIDWSQLGIQKLLEQEASTLDQEFNQEEVWEAVSSFDGGKAPGPDGFTMELFKRGWHFISPEFMQVMAEFHSNASLPKGFNSTFLVLIPKQNAPKDITNLRPISLINAPYKILSKVIANRLRSVMSKLVSENQSAFIVDHHLSDSVMLVNELWHLLKKSKTSALFLKLDFAKAYDSVSHNFLLSTLNGMGFTDRFVSWVSACISDVHFSILINNSPTKEGVMGRGLRQGDPLSPLLFILVTEVMSRMLSSSLNRGFLQGLIVSLSKTALYGINIDQTQLQQYAQLMGCCVGNFLFEYLGIPIGINPRRIGAWQKVIDRFKRKLTGWRGRIPFHPVTLTVSSVWKNIINIQSENNILQVLGPQAWKWKVGGGLQTSFWNDWWIGNARLRHSFVRLYYLSTKPFGKICEFYKNNNDGSFSWDFSFTRPLLPYESTQLQQMLLLLSHITIVPNKDDYIQWVPGDNGQFTVCAATRMMISLPDECPPLWARFYWVKHIPPKVQCFQWLALHNAIPVKGVLLHRHVLMAPGEDLCLWCNEHVESISHLLLHCQWTNEIWKILFLWWGVEWILPESFHLFVRD</sequence>
<dbReference type="Pfam" id="PF13966">
    <property type="entry name" value="zf-RVT"/>
    <property type="match status" value="1"/>
</dbReference>
<organism evidence="3">
    <name type="scientific">Tanacetum cinerariifolium</name>
    <name type="common">Dalmatian daisy</name>
    <name type="synonym">Chrysanthemum cinerariifolium</name>
    <dbReference type="NCBI Taxonomy" id="118510"/>
    <lineage>
        <taxon>Eukaryota</taxon>
        <taxon>Viridiplantae</taxon>
        <taxon>Streptophyta</taxon>
        <taxon>Embryophyta</taxon>
        <taxon>Tracheophyta</taxon>
        <taxon>Spermatophyta</taxon>
        <taxon>Magnoliopsida</taxon>
        <taxon>eudicotyledons</taxon>
        <taxon>Gunneridae</taxon>
        <taxon>Pentapetalae</taxon>
        <taxon>asterids</taxon>
        <taxon>campanulids</taxon>
        <taxon>Asterales</taxon>
        <taxon>Asteraceae</taxon>
        <taxon>Asteroideae</taxon>
        <taxon>Anthemideae</taxon>
        <taxon>Anthemidinae</taxon>
        <taxon>Tanacetum</taxon>
    </lineage>
</organism>
<protein>
    <submittedName>
        <fullName evidence="3">Cysteine-rich receptor-like protein kinase</fullName>
    </submittedName>
</protein>
<evidence type="ECO:0000259" key="2">
    <source>
        <dbReference type="PROSITE" id="PS50878"/>
    </source>
</evidence>
<proteinExistence type="predicted"/>
<evidence type="ECO:0000256" key="1">
    <source>
        <dbReference type="SAM" id="MobiDB-lite"/>
    </source>
</evidence>
<dbReference type="GO" id="GO:0016301">
    <property type="term" value="F:kinase activity"/>
    <property type="evidence" value="ECO:0007669"/>
    <property type="project" value="UniProtKB-KW"/>
</dbReference>
<feature type="compositionally biased region" description="Polar residues" evidence="1">
    <location>
        <begin position="1"/>
        <end position="10"/>
    </location>
</feature>
<comment type="caution">
    <text evidence="3">The sequence shown here is derived from an EMBL/GenBank/DDBJ whole genome shotgun (WGS) entry which is preliminary data.</text>
</comment>
<keyword evidence="3" id="KW-0418">Kinase</keyword>
<dbReference type="AlphaFoldDB" id="A0A699IIC5"/>